<feature type="domain" description="PAS" evidence="6">
    <location>
        <begin position="391"/>
        <end position="421"/>
    </location>
</feature>
<dbReference type="RefSeq" id="WP_108602761.1">
    <property type="nucleotide sequence ID" value="NZ_CP026604.1"/>
</dbReference>
<feature type="domain" description="PAS" evidence="6">
    <location>
        <begin position="496"/>
        <end position="543"/>
    </location>
</feature>
<feature type="domain" description="PAS" evidence="6">
    <location>
        <begin position="269"/>
        <end position="308"/>
    </location>
</feature>
<feature type="domain" description="PAC" evidence="7">
    <location>
        <begin position="84"/>
        <end position="136"/>
    </location>
</feature>
<dbReference type="PROSITE" id="PS50885">
    <property type="entry name" value="HAMP"/>
    <property type="match status" value="1"/>
</dbReference>
<evidence type="ECO:0000256" key="3">
    <source>
        <dbReference type="ARBA" id="ARBA00029447"/>
    </source>
</evidence>
<evidence type="ECO:0000259" key="8">
    <source>
        <dbReference type="PROSITE" id="PS50885"/>
    </source>
</evidence>
<dbReference type="GO" id="GO:0016020">
    <property type="term" value="C:membrane"/>
    <property type="evidence" value="ECO:0007669"/>
    <property type="project" value="UniProtKB-SubCell"/>
</dbReference>
<sequence>MLSFGSTANKNNQYILNALDKSQAIIEFEPNGTIVRANENFLQSMGYQLKDIQGRHHSIFVESEYANSAEYQAFWHKLNQGEFHSGEYLRIAKGGRLVFIQASYNPIKDKNGKLLKVVKFATDITEDKLQSLDNQGQISAINQAQAVIEFNLDGTIITANDNFLTTMGYNLEEIKGQHHKMFVEPNEVDSAEYQAFWNELAAGKFQQAEYKRLAKNGREVWIQASYNPILDFNGKPFKVVKFATDVTVQKLNNANFAGQIAAIGKAQAVIEFNLDGTILNANDNFLTTTGYQLDEVQGKHHSMFVEPSYAASSEYQAFWQRLAQGKFEQAEYKRLAKGGREIWIQASYNPILDLNGKPFKVVKFATEITKQKMQTADFNGQLQAISKALAVIEFNLDGTIRYANDNFLNAMGYALDEIKGQHHKLFVSADYADSQEYADFWASLARGEYQQAEYQRYAKGGKEIWIQASYNPIFDMNGKPFKVVKYATDITQQKLKNAYYRGQIKAISLSQAVIEFEPDGTIVTANDNFLSAMGYELAEVQGQHHKIFVEPSYAQSAEYLAFWQSLARGEYQQAEYKRYAKDGSEVWIQASYNPILDVNGKVFKVVKYASDVTEQKLRNANFTGQIEAIGKAQAIIEFELDGTIITANNNFLSALGYELSEIQGKHHRTFVKPEFAHSIEYRQFWDSLAQGQYKQGEFERISKDGKEIWIQASYNPILDMNGKPFKVVKYAVDITEQKMRNADFSGQIAAIGKAQAVIEFDLDGTIRSANDNFLNALGYKLEEIQGQHHSLFVESQLATSFEYKDFWARLAKGEYQQGEYKRMAKGGREIWIQASYNPILDMNGKPFKVVKYATEVTDDKLRNANFSGQIAAISKSQAVIEFNMDGTIITANDNFLQAVGYSLAEIQGKHHSLFVEAIYGNSTEYKQFWQQLNQGQYQSGEFKRINRNGEEVWIQASYNPILDLNGNPFKVVKYATDITGRVKAINATSVALQALEKGRLDSLIDIEFIPEFEQLKQAVNSTVNRLAATVGQISNASSKVTSGIEEIAQGNINLSQRTEEQASSLEETASSMEEMTATVRQNADNANVATELATVAQQKAKQGGQVVERAVTSMNEINDSSKKIADIIGVIDEIAFQTNLLALNAAVEAARAGEQGRGFAVVAGEVRNLAQRSAEAAKEIKDLIRDSVTKVEDGSRLVNESGNTLNEIVSAVEKVSQMIADIAVASKEQSAGIEQVNKAVAGMDEMTQQNAALVEQASAAGSAMAEQARTMQDLISFFSLNQQGRSHDLAVPARQVTSSVKSASSVEGFSAQALAFSQEEEWEEF</sequence>
<feature type="domain" description="PAS" evidence="6">
    <location>
        <begin position="879"/>
        <end position="909"/>
    </location>
</feature>
<feature type="domain" description="PAC" evidence="7">
    <location>
        <begin position="938"/>
        <end position="990"/>
    </location>
</feature>
<dbReference type="Pfam" id="PF00015">
    <property type="entry name" value="MCPsignal"/>
    <property type="match status" value="1"/>
</dbReference>
<dbReference type="SMART" id="SM00091">
    <property type="entry name" value="PAS"/>
    <property type="match status" value="8"/>
</dbReference>
<dbReference type="KEGG" id="cate:C2869_09790"/>
<dbReference type="InterPro" id="IPR050903">
    <property type="entry name" value="Bact_Chemotaxis_MeTrfase"/>
</dbReference>
<evidence type="ECO:0000259" key="5">
    <source>
        <dbReference type="PROSITE" id="PS50111"/>
    </source>
</evidence>
<dbReference type="InterPro" id="IPR004089">
    <property type="entry name" value="MCPsignal_dom"/>
</dbReference>
<reference evidence="9 10" key="1">
    <citation type="submission" date="2018-01" db="EMBL/GenBank/DDBJ databases">
        <title>Genome sequence of a Cantenovulum-like bacteria.</title>
        <authorList>
            <person name="Tan W.R."/>
            <person name="Lau N.-S."/>
            <person name="Go F."/>
            <person name="Amirul A.-A.A."/>
        </authorList>
    </citation>
    <scope>NUCLEOTIDE SEQUENCE [LARGE SCALE GENOMIC DNA]</scope>
    <source>
        <strain evidence="9 10">CCB-QB4</strain>
    </source>
</reference>
<dbReference type="PRINTS" id="PR00260">
    <property type="entry name" value="CHEMTRNSDUCR"/>
</dbReference>
<dbReference type="Pfam" id="PF08447">
    <property type="entry name" value="PAS_3"/>
    <property type="match status" value="8"/>
</dbReference>
<dbReference type="GO" id="GO:0004888">
    <property type="term" value="F:transmembrane signaling receptor activity"/>
    <property type="evidence" value="ECO:0007669"/>
    <property type="project" value="InterPro"/>
</dbReference>
<dbReference type="InterPro" id="IPR000014">
    <property type="entry name" value="PAS"/>
</dbReference>
<feature type="domain" description="PAS" evidence="6">
    <location>
        <begin position="757"/>
        <end position="787"/>
    </location>
</feature>
<evidence type="ECO:0000259" key="7">
    <source>
        <dbReference type="PROSITE" id="PS50113"/>
    </source>
</evidence>
<gene>
    <name evidence="9" type="ORF">C2869_09790</name>
</gene>
<feature type="domain" description="PAC" evidence="7">
    <location>
        <begin position="328"/>
        <end position="380"/>
    </location>
</feature>
<dbReference type="PROSITE" id="PS50112">
    <property type="entry name" value="PAS"/>
    <property type="match status" value="7"/>
</dbReference>
<evidence type="ECO:0000313" key="9">
    <source>
        <dbReference type="EMBL" id="AWB66704.1"/>
    </source>
</evidence>
<dbReference type="InterPro" id="IPR001610">
    <property type="entry name" value="PAC"/>
</dbReference>
<comment type="subcellular location">
    <subcellularLocation>
        <location evidence="1">Membrane</location>
    </subcellularLocation>
</comment>
<dbReference type="PANTHER" id="PTHR24422:SF10">
    <property type="entry name" value="CHEMOTAXIS PROTEIN METHYLTRANSFERASE 2"/>
    <property type="match status" value="1"/>
</dbReference>
<dbReference type="InterPro" id="IPR013655">
    <property type="entry name" value="PAS_fold_3"/>
</dbReference>
<accession>A0A2S0VR81</accession>
<feature type="domain" description="PAS" evidence="6">
    <location>
        <begin position="635"/>
        <end position="674"/>
    </location>
</feature>
<dbReference type="NCBIfam" id="TIGR00229">
    <property type="entry name" value="sensory_box"/>
    <property type="match status" value="8"/>
</dbReference>
<keyword evidence="2 4" id="KW-0807">Transducer</keyword>
<dbReference type="FunFam" id="1.10.287.950:FF:000001">
    <property type="entry name" value="Methyl-accepting chemotaxis sensory transducer"/>
    <property type="match status" value="1"/>
</dbReference>
<evidence type="ECO:0000259" key="6">
    <source>
        <dbReference type="PROSITE" id="PS50112"/>
    </source>
</evidence>
<name>A0A2S0VR81_9ALTE</name>
<feature type="domain" description="PAC" evidence="7">
    <location>
        <begin position="572"/>
        <end position="624"/>
    </location>
</feature>
<dbReference type="PANTHER" id="PTHR24422">
    <property type="entry name" value="CHEMOTAXIS PROTEIN METHYLTRANSFERASE"/>
    <property type="match status" value="1"/>
</dbReference>
<dbReference type="Proteomes" id="UP000244441">
    <property type="component" value="Chromosome"/>
</dbReference>
<evidence type="ECO:0000256" key="1">
    <source>
        <dbReference type="ARBA" id="ARBA00004370"/>
    </source>
</evidence>
<dbReference type="SMART" id="SM00086">
    <property type="entry name" value="PAC"/>
    <property type="match status" value="8"/>
</dbReference>
<keyword evidence="10" id="KW-1185">Reference proteome</keyword>
<protein>
    <submittedName>
        <fullName evidence="9">Chemotaxis protein</fullName>
    </submittedName>
</protein>
<feature type="domain" description="PAS" evidence="6">
    <location>
        <begin position="147"/>
        <end position="187"/>
    </location>
</feature>
<dbReference type="OrthoDB" id="9765776at2"/>
<dbReference type="InterPro" id="IPR003660">
    <property type="entry name" value="HAMP_dom"/>
</dbReference>
<organism evidence="9 10">
    <name type="scientific">Saccharobesus litoralis</name>
    <dbReference type="NCBI Taxonomy" id="2172099"/>
    <lineage>
        <taxon>Bacteria</taxon>
        <taxon>Pseudomonadati</taxon>
        <taxon>Pseudomonadota</taxon>
        <taxon>Gammaproteobacteria</taxon>
        <taxon>Alteromonadales</taxon>
        <taxon>Alteromonadaceae</taxon>
        <taxon>Saccharobesus</taxon>
    </lineage>
</organism>
<dbReference type="SMART" id="SM00283">
    <property type="entry name" value="MA"/>
    <property type="match status" value="1"/>
</dbReference>
<evidence type="ECO:0000313" key="10">
    <source>
        <dbReference type="Proteomes" id="UP000244441"/>
    </source>
</evidence>
<feature type="domain" description="PAC" evidence="7">
    <location>
        <begin position="206"/>
        <end position="258"/>
    </location>
</feature>
<dbReference type="InterPro" id="IPR004090">
    <property type="entry name" value="Chemotax_Me-accpt_rcpt"/>
</dbReference>
<dbReference type="CDD" id="cd11386">
    <property type="entry name" value="MCP_signal"/>
    <property type="match status" value="1"/>
</dbReference>
<comment type="similarity">
    <text evidence="3">Belongs to the methyl-accepting chemotaxis (MCP) protein family.</text>
</comment>
<feature type="domain" description="HAMP" evidence="8">
    <location>
        <begin position="979"/>
        <end position="1031"/>
    </location>
</feature>
<evidence type="ECO:0000256" key="4">
    <source>
        <dbReference type="PROSITE-ProRule" id="PRU00284"/>
    </source>
</evidence>
<feature type="domain" description="PAC" evidence="7">
    <location>
        <begin position="816"/>
        <end position="868"/>
    </location>
</feature>
<dbReference type="InterPro" id="IPR000700">
    <property type="entry name" value="PAS-assoc_C"/>
</dbReference>
<dbReference type="SUPFAM" id="SSF55785">
    <property type="entry name" value="PYP-like sensor domain (PAS domain)"/>
    <property type="match status" value="8"/>
</dbReference>
<dbReference type="GO" id="GO:0006935">
    <property type="term" value="P:chemotaxis"/>
    <property type="evidence" value="ECO:0007669"/>
    <property type="project" value="InterPro"/>
</dbReference>
<dbReference type="Gene3D" id="3.30.450.20">
    <property type="entry name" value="PAS domain"/>
    <property type="match status" value="8"/>
</dbReference>
<feature type="domain" description="Methyl-accepting transducer" evidence="5">
    <location>
        <begin position="1036"/>
        <end position="1265"/>
    </location>
</feature>
<dbReference type="InterPro" id="IPR035965">
    <property type="entry name" value="PAS-like_dom_sf"/>
</dbReference>
<dbReference type="PROSITE" id="PS50111">
    <property type="entry name" value="CHEMOTAXIS_TRANSDUC_2"/>
    <property type="match status" value="1"/>
</dbReference>
<feature type="domain" description="PAC" evidence="7">
    <location>
        <begin position="450"/>
        <end position="502"/>
    </location>
</feature>
<proteinExistence type="inferred from homology"/>
<evidence type="ECO:0000256" key="2">
    <source>
        <dbReference type="ARBA" id="ARBA00023224"/>
    </source>
</evidence>
<dbReference type="PROSITE" id="PS50113">
    <property type="entry name" value="PAC"/>
    <property type="match status" value="8"/>
</dbReference>
<dbReference type="CDD" id="cd00130">
    <property type="entry name" value="PAS"/>
    <property type="match status" value="8"/>
</dbReference>
<feature type="domain" description="PAC" evidence="7">
    <location>
        <begin position="694"/>
        <end position="746"/>
    </location>
</feature>
<dbReference type="EMBL" id="CP026604">
    <property type="protein sequence ID" value="AWB66704.1"/>
    <property type="molecule type" value="Genomic_DNA"/>
</dbReference>
<dbReference type="GO" id="GO:0007165">
    <property type="term" value="P:signal transduction"/>
    <property type="evidence" value="ECO:0007669"/>
    <property type="project" value="UniProtKB-KW"/>
</dbReference>
<dbReference type="SUPFAM" id="SSF58104">
    <property type="entry name" value="Methyl-accepting chemotaxis protein (MCP) signaling domain"/>
    <property type="match status" value="1"/>
</dbReference>
<dbReference type="Gene3D" id="1.10.287.950">
    <property type="entry name" value="Methyl-accepting chemotaxis protein"/>
    <property type="match status" value="1"/>
</dbReference>